<dbReference type="Pfam" id="PF00701">
    <property type="entry name" value="DHDPS"/>
    <property type="match status" value="1"/>
</dbReference>
<dbReference type="PIRSF" id="PIRSF001365">
    <property type="entry name" value="DHDPS"/>
    <property type="match status" value="1"/>
</dbReference>
<keyword evidence="4" id="KW-0614">Plasmid</keyword>
<evidence type="ECO:0000313" key="4">
    <source>
        <dbReference type="EMBL" id="AUV84670.1"/>
    </source>
</evidence>
<proteinExistence type="predicted"/>
<dbReference type="CDD" id="cd00408">
    <property type="entry name" value="DHDPS-like"/>
    <property type="match status" value="1"/>
</dbReference>
<protein>
    <recommendedName>
        <fullName evidence="6">Dihydrodipicolinate synthase family protein</fullName>
    </recommendedName>
</protein>
<dbReference type="SMART" id="SM01130">
    <property type="entry name" value="DHDPS"/>
    <property type="match status" value="1"/>
</dbReference>
<dbReference type="SUPFAM" id="SSF51569">
    <property type="entry name" value="Aldolase"/>
    <property type="match status" value="1"/>
</dbReference>
<dbReference type="Proteomes" id="UP000236584">
    <property type="component" value="Plasmid unnamed4"/>
</dbReference>
<evidence type="ECO:0000256" key="2">
    <source>
        <dbReference type="PIRSR" id="PIRSR001365-1"/>
    </source>
</evidence>
<evidence type="ECO:0000256" key="1">
    <source>
        <dbReference type="ARBA" id="ARBA00023239"/>
    </source>
</evidence>
<evidence type="ECO:0000256" key="3">
    <source>
        <dbReference type="PIRSR" id="PIRSR001365-2"/>
    </source>
</evidence>
<sequence length="295" mass="31803">MSEVFNGVIAPVVTPFDSQGELAVETIADSVEFTLECGCHGIVAAGTGVQETATLTPAERKTVITETIKAVDGRTRVMAGVSYPAQPVVNDLIEHAENEGADGVLAMPPWGVPPSRKANIRYYKHIADQTDLPVLVYNNPAVTVDMAKETILEIAKIDGIDYIKESSRDWDKLAWEFERIQHAGHAEMLSTMDVLLPTLMTGGKGIVISAPLTVPSMQIYEAYEAGDLNTAVELQRTFGTFPPDEADAGLTAVCKAATELAGVDVGPPRQPYDAIGETGREAIDEWMDEMGIPRM</sequence>
<dbReference type="Gene3D" id="3.20.20.70">
    <property type="entry name" value="Aldolase class I"/>
    <property type="match status" value="1"/>
</dbReference>
<dbReference type="OrthoDB" id="350860at2157"/>
<reference evidence="4 5" key="1">
    <citation type="submission" date="2018-01" db="EMBL/GenBank/DDBJ databases">
        <title>Complete genome sequence of Salinigranum rubrum GX10T, an extremely halophilic archaeon isolated from a marine solar saltern.</title>
        <authorList>
            <person name="Han S."/>
        </authorList>
    </citation>
    <scope>NUCLEOTIDE SEQUENCE [LARGE SCALE GENOMIC DNA]</scope>
    <source>
        <strain evidence="4 5">GX10</strain>
        <plasmid evidence="5">Plasmid unnamed4</plasmid>
    </source>
</reference>
<accession>A0A2I8VRW8</accession>
<dbReference type="PANTHER" id="PTHR12128:SF66">
    <property type="entry name" value="4-HYDROXY-2-OXOGLUTARATE ALDOLASE, MITOCHONDRIAL"/>
    <property type="match status" value="1"/>
</dbReference>
<dbReference type="GO" id="GO:0008840">
    <property type="term" value="F:4-hydroxy-tetrahydrodipicolinate synthase activity"/>
    <property type="evidence" value="ECO:0007669"/>
    <property type="project" value="TreeGrafter"/>
</dbReference>
<dbReference type="PANTHER" id="PTHR12128">
    <property type="entry name" value="DIHYDRODIPICOLINATE SYNTHASE"/>
    <property type="match status" value="1"/>
</dbReference>
<dbReference type="GeneID" id="35595306"/>
<keyword evidence="5" id="KW-1185">Reference proteome</keyword>
<feature type="active site" description="Proton donor/acceptor" evidence="2">
    <location>
        <position position="137"/>
    </location>
</feature>
<evidence type="ECO:0000313" key="5">
    <source>
        <dbReference type="Proteomes" id="UP000236584"/>
    </source>
</evidence>
<dbReference type="InterPro" id="IPR013785">
    <property type="entry name" value="Aldolase_TIM"/>
</dbReference>
<dbReference type="InterPro" id="IPR002220">
    <property type="entry name" value="DapA-like"/>
</dbReference>
<name>A0A2I8VRW8_9EURY</name>
<keyword evidence="1" id="KW-0456">Lyase</keyword>
<organism evidence="4 5">
    <name type="scientific">Salinigranum rubrum</name>
    <dbReference type="NCBI Taxonomy" id="755307"/>
    <lineage>
        <taxon>Archaea</taxon>
        <taxon>Methanobacteriati</taxon>
        <taxon>Methanobacteriota</taxon>
        <taxon>Stenosarchaea group</taxon>
        <taxon>Halobacteria</taxon>
        <taxon>Halobacteriales</taxon>
        <taxon>Haloferacaceae</taxon>
        <taxon>Salinigranum</taxon>
    </lineage>
</organism>
<feature type="active site" description="Schiff-base intermediate with substrate" evidence="2">
    <location>
        <position position="164"/>
    </location>
</feature>
<evidence type="ECO:0008006" key="6">
    <source>
        <dbReference type="Google" id="ProtNLM"/>
    </source>
</evidence>
<feature type="binding site" evidence="3">
    <location>
        <position position="207"/>
    </location>
    <ligand>
        <name>pyruvate</name>
        <dbReference type="ChEBI" id="CHEBI:15361"/>
    </ligand>
</feature>
<dbReference type="KEGG" id="srub:C2R22_24400"/>
<dbReference type="GO" id="GO:0008675">
    <property type="term" value="F:2-dehydro-3-deoxy-phosphogluconate aldolase activity"/>
    <property type="evidence" value="ECO:0007669"/>
    <property type="project" value="UniProtKB-ARBA"/>
</dbReference>
<geneLocation type="plasmid" evidence="4">
    <name>unnamed4</name>
</geneLocation>
<dbReference type="RefSeq" id="WP_103428348.1">
    <property type="nucleotide sequence ID" value="NZ_CP026313.1"/>
</dbReference>
<gene>
    <name evidence="4" type="ORF">C2R22_24400</name>
</gene>
<dbReference type="AlphaFoldDB" id="A0A2I8VRW8"/>
<dbReference type="EMBL" id="CP026313">
    <property type="protein sequence ID" value="AUV84670.1"/>
    <property type="molecule type" value="Genomic_DNA"/>
</dbReference>